<evidence type="ECO:0000259" key="2">
    <source>
        <dbReference type="Pfam" id="PF08281"/>
    </source>
</evidence>
<dbReference type="Pfam" id="PF20239">
    <property type="entry name" value="DUF6596"/>
    <property type="match status" value="1"/>
</dbReference>
<dbReference type="OrthoDB" id="9780299at2"/>
<gene>
    <name evidence="4" type="ORF">OLMES_5018</name>
</gene>
<dbReference type="AlphaFoldDB" id="A0A1Y0IHH6"/>
<proteinExistence type="predicted"/>
<dbReference type="SUPFAM" id="SSF88659">
    <property type="entry name" value="Sigma3 and sigma4 domains of RNA polymerase sigma factors"/>
    <property type="match status" value="1"/>
</dbReference>
<feature type="domain" description="RNA polymerase sigma-70 region 2" evidence="1">
    <location>
        <begin position="9"/>
        <end position="75"/>
    </location>
</feature>
<dbReference type="EMBL" id="CP021425">
    <property type="protein sequence ID" value="ARU59005.1"/>
    <property type="molecule type" value="Genomic_DNA"/>
</dbReference>
<dbReference type="GO" id="GO:0003677">
    <property type="term" value="F:DNA binding"/>
    <property type="evidence" value="ECO:0007669"/>
    <property type="project" value="InterPro"/>
</dbReference>
<evidence type="ECO:0000313" key="4">
    <source>
        <dbReference type="EMBL" id="ARU59005.1"/>
    </source>
</evidence>
<dbReference type="InterPro" id="IPR013325">
    <property type="entry name" value="RNA_pol_sigma_r2"/>
</dbReference>
<dbReference type="RefSeq" id="WP_087463719.1">
    <property type="nucleotide sequence ID" value="NZ_CP021425.1"/>
</dbReference>
<accession>A0A1Y0IHH6</accession>
<dbReference type="KEGG" id="ome:OLMES_5018"/>
<evidence type="ECO:0000313" key="5">
    <source>
        <dbReference type="Proteomes" id="UP000196027"/>
    </source>
</evidence>
<dbReference type="InterPro" id="IPR036388">
    <property type="entry name" value="WH-like_DNA-bd_sf"/>
</dbReference>
<dbReference type="SUPFAM" id="SSF88946">
    <property type="entry name" value="Sigma2 domain of RNA polymerase sigma factors"/>
    <property type="match status" value="1"/>
</dbReference>
<dbReference type="GO" id="GO:0006352">
    <property type="term" value="P:DNA-templated transcription initiation"/>
    <property type="evidence" value="ECO:0007669"/>
    <property type="project" value="InterPro"/>
</dbReference>
<sequence>MCQDVKAIYATESRRVLATLIRLLGDFELAEEALHEAFLAALEQWPEQGIPDNPRAWLVSAGRFKGIDQIRRRARFDLALQGVAELLELEADEDPACMAEDDIVDDQLRLIFTCCHPSLTKAAQTAMSLREICGLTTEEIAHAFLSKPSTVAQRIVRAKTKIREANIPYEVPEPEQRPERLHNVLQVIYLVFNEGYSASQGASLIRIDLCREAIRLSRMLCSLLPDPETTGLLALLLLQDSRRSARITAEGDLVTLEDQDRRLWDQGQIAEGCQLVQAVLRGREFGTYTLQAAIAAVHSEAASTEQTDWRQIVGLYDMLLIAEPSPIIELNRAVALAMHRGPDAGLTVLDAIAARGELVEYYLFHAARADLFRRSERWNEARSAYILALKYSQQGPEQRYLRRRLAELP</sequence>
<feature type="domain" description="RNA polymerase sigma factor 70 region 4 type 2" evidence="2">
    <location>
        <begin position="111"/>
        <end position="162"/>
    </location>
</feature>
<organism evidence="4 5">
    <name type="scientific">Oleiphilus messinensis</name>
    <dbReference type="NCBI Taxonomy" id="141451"/>
    <lineage>
        <taxon>Bacteria</taxon>
        <taxon>Pseudomonadati</taxon>
        <taxon>Pseudomonadota</taxon>
        <taxon>Gammaproteobacteria</taxon>
        <taxon>Oceanospirillales</taxon>
        <taxon>Oleiphilaceae</taxon>
        <taxon>Oleiphilus</taxon>
    </lineage>
</organism>
<dbReference type="InterPro" id="IPR007627">
    <property type="entry name" value="RNA_pol_sigma70_r2"/>
</dbReference>
<dbReference type="Pfam" id="PF08281">
    <property type="entry name" value="Sigma70_r4_2"/>
    <property type="match status" value="1"/>
</dbReference>
<evidence type="ECO:0000259" key="1">
    <source>
        <dbReference type="Pfam" id="PF04542"/>
    </source>
</evidence>
<dbReference type="PANTHER" id="PTHR47756:SF2">
    <property type="entry name" value="BLL6612 PROTEIN"/>
    <property type="match status" value="1"/>
</dbReference>
<dbReference type="InterPro" id="IPR013249">
    <property type="entry name" value="RNA_pol_sigma70_r4_t2"/>
</dbReference>
<dbReference type="Proteomes" id="UP000196027">
    <property type="component" value="Chromosome"/>
</dbReference>
<dbReference type="InterPro" id="IPR013324">
    <property type="entry name" value="RNA_pol_sigma_r3/r4-like"/>
</dbReference>
<name>A0A1Y0IHH6_9GAMM</name>
<feature type="domain" description="DUF6596" evidence="3">
    <location>
        <begin position="180"/>
        <end position="278"/>
    </location>
</feature>
<dbReference type="GO" id="GO:0016987">
    <property type="term" value="F:sigma factor activity"/>
    <property type="evidence" value="ECO:0007669"/>
    <property type="project" value="InterPro"/>
</dbReference>
<reference evidence="4 5" key="1">
    <citation type="submission" date="2017-05" db="EMBL/GenBank/DDBJ databases">
        <title>Genomic insights into alkan degradation activity of Oleiphilus messinensis.</title>
        <authorList>
            <person name="Kozyavkin S.A."/>
            <person name="Slesarev A.I."/>
            <person name="Golyshin P.N."/>
            <person name="Korzhenkov A."/>
            <person name="Golyshina O.N."/>
            <person name="Toshchakov S.V."/>
        </authorList>
    </citation>
    <scope>NUCLEOTIDE SEQUENCE [LARGE SCALE GENOMIC DNA]</scope>
    <source>
        <strain evidence="4 5">ME102</strain>
    </source>
</reference>
<keyword evidence="5" id="KW-1185">Reference proteome</keyword>
<evidence type="ECO:0000259" key="3">
    <source>
        <dbReference type="Pfam" id="PF20239"/>
    </source>
</evidence>
<dbReference type="PANTHER" id="PTHR47756">
    <property type="entry name" value="BLL6612 PROTEIN-RELATED"/>
    <property type="match status" value="1"/>
</dbReference>
<protein>
    <submittedName>
        <fullName evidence="4">RNA polymerase sigma factor containing a TPR repeat domain</fullName>
    </submittedName>
</protein>
<dbReference type="Gene3D" id="1.10.1740.10">
    <property type="match status" value="1"/>
</dbReference>
<dbReference type="InterPro" id="IPR046531">
    <property type="entry name" value="DUF6596"/>
</dbReference>
<dbReference type="Gene3D" id="1.10.10.10">
    <property type="entry name" value="Winged helix-like DNA-binding domain superfamily/Winged helix DNA-binding domain"/>
    <property type="match status" value="1"/>
</dbReference>
<dbReference type="Pfam" id="PF04542">
    <property type="entry name" value="Sigma70_r2"/>
    <property type="match status" value="1"/>
</dbReference>